<dbReference type="Proteomes" id="UP000765802">
    <property type="component" value="Unassembled WGS sequence"/>
</dbReference>
<accession>A0ABR7MFA4</accession>
<keyword evidence="4" id="KW-1185">Reference proteome</keyword>
<evidence type="ECO:0000256" key="1">
    <source>
        <dbReference type="ARBA" id="ARBA00023125"/>
    </source>
</evidence>
<dbReference type="InterPro" id="IPR049639">
    <property type="entry name" value="RstR"/>
</dbReference>
<protein>
    <submittedName>
        <fullName evidence="3">Transcriptional regulator</fullName>
    </submittedName>
</protein>
<evidence type="ECO:0000313" key="3">
    <source>
        <dbReference type="EMBL" id="MBC6493209.1"/>
    </source>
</evidence>
<organism evidence="3 4">
    <name type="scientific">Flavihumibacter stibioxidans</name>
    <dbReference type="NCBI Taxonomy" id="1834163"/>
    <lineage>
        <taxon>Bacteria</taxon>
        <taxon>Pseudomonadati</taxon>
        <taxon>Bacteroidota</taxon>
        <taxon>Chitinophagia</taxon>
        <taxon>Chitinophagales</taxon>
        <taxon>Chitinophagaceae</taxon>
        <taxon>Flavihumibacter</taxon>
    </lineage>
</organism>
<dbReference type="CDD" id="cd00093">
    <property type="entry name" value="HTH_XRE"/>
    <property type="match status" value="1"/>
</dbReference>
<dbReference type="Gene3D" id="1.10.260.40">
    <property type="entry name" value="lambda repressor-like DNA-binding domains"/>
    <property type="match status" value="1"/>
</dbReference>
<dbReference type="InterPro" id="IPR001387">
    <property type="entry name" value="Cro/C1-type_HTH"/>
</dbReference>
<dbReference type="InterPro" id="IPR010982">
    <property type="entry name" value="Lambda_DNA-bd_dom_sf"/>
</dbReference>
<feature type="domain" description="HTH cro/C1-type" evidence="2">
    <location>
        <begin position="7"/>
        <end position="61"/>
    </location>
</feature>
<name>A0ABR7MFA4_9BACT</name>
<dbReference type="PANTHER" id="PTHR46558">
    <property type="entry name" value="TRACRIPTIONAL REGULATORY PROTEIN-RELATED-RELATED"/>
    <property type="match status" value="1"/>
</dbReference>
<proteinExistence type="predicted"/>
<sequence>MEFKDRLKQARTKKGLSQSDLAKTICVHVTNISRYERGENRPASEVLTKLANALGTTVDFLISGSLNDLAEIQIADKELLSQFKRAEHLPQEKKRLVKEFLESFLITNELQQKLAIK</sequence>
<reference evidence="3 4" key="1">
    <citation type="submission" date="2016-07" db="EMBL/GenBank/DDBJ databases">
        <title>Genome analysis of Flavihumibacter stibioxidans YS-17.</title>
        <authorList>
            <person name="Shi K."/>
            <person name="Han Y."/>
            <person name="Wang G."/>
        </authorList>
    </citation>
    <scope>NUCLEOTIDE SEQUENCE [LARGE SCALE GENOMIC DNA]</scope>
    <source>
        <strain evidence="3 4">YS-17</strain>
    </source>
</reference>
<dbReference type="SUPFAM" id="SSF47413">
    <property type="entry name" value="lambda repressor-like DNA-binding domains"/>
    <property type="match status" value="1"/>
</dbReference>
<comment type="caution">
    <text evidence="3">The sequence shown here is derived from an EMBL/GenBank/DDBJ whole genome shotgun (WGS) entry which is preliminary data.</text>
</comment>
<dbReference type="PANTHER" id="PTHR46558:SF11">
    <property type="entry name" value="HTH-TYPE TRANSCRIPTIONAL REGULATOR XRE"/>
    <property type="match status" value="1"/>
</dbReference>
<dbReference type="SMART" id="SM00530">
    <property type="entry name" value="HTH_XRE"/>
    <property type="match status" value="1"/>
</dbReference>
<evidence type="ECO:0000259" key="2">
    <source>
        <dbReference type="PROSITE" id="PS50943"/>
    </source>
</evidence>
<dbReference type="PROSITE" id="PS50943">
    <property type="entry name" value="HTH_CROC1"/>
    <property type="match status" value="1"/>
</dbReference>
<dbReference type="Pfam" id="PF01381">
    <property type="entry name" value="HTH_3"/>
    <property type="match status" value="1"/>
</dbReference>
<dbReference type="EMBL" id="MBUA01000032">
    <property type="protein sequence ID" value="MBC6493209.1"/>
    <property type="molecule type" value="Genomic_DNA"/>
</dbReference>
<evidence type="ECO:0000313" key="4">
    <source>
        <dbReference type="Proteomes" id="UP000765802"/>
    </source>
</evidence>
<gene>
    <name evidence="3" type="ORF">BC349_19310</name>
</gene>
<dbReference type="NCBIfam" id="NF041951">
    <property type="entry name" value="phage_RstR"/>
    <property type="match status" value="1"/>
</dbReference>
<keyword evidence="1" id="KW-0238">DNA-binding</keyword>
<dbReference type="RefSeq" id="WP_187258530.1">
    <property type="nucleotide sequence ID" value="NZ_JBHULF010000009.1"/>
</dbReference>